<feature type="domain" description="DUF4378" evidence="3">
    <location>
        <begin position="744"/>
        <end position="892"/>
    </location>
</feature>
<reference evidence="4 5" key="1">
    <citation type="submission" date="2024-11" db="EMBL/GenBank/DDBJ databases">
        <title>A near-complete genome assembly of Cinchona calisaya.</title>
        <authorList>
            <person name="Lian D.C."/>
            <person name="Zhao X.W."/>
            <person name="Wei L."/>
        </authorList>
    </citation>
    <scope>NUCLEOTIDE SEQUENCE [LARGE SCALE GENOMIC DNA]</scope>
    <source>
        <tissue evidence="4">Nenye</tissue>
    </source>
</reference>
<comment type="caution">
    <text evidence="4">The sequence shown here is derived from an EMBL/GenBank/DDBJ whole genome shotgun (WGS) entry which is preliminary data.</text>
</comment>
<dbReference type="InterPro" id="IPR025486">
    <property type="entry name" value="DUF4378"/>
</dbReference>
<name>A0ABD2ZCJ5_9GENT</name>
<dbReference type="AlphaFoldDB" id="A0ABD2ZCJ5"/>
<evidence type="ECO:0000259" key="2">
    <source>
        <dbReference type="Pfam" id="PF12552"/>
    </source>
</evidence>
<dbReference type="Proteomes" id="UP001630127">
    <property type="component" value="Unassembled WGS sequence"/>
</dbReference>
<evidence type="ECO:0000313" key="4">
    <source>
        <dbReference type="EMBL" id="KAL3517168.1"/>
    </source>
</evidence>
<dbReference type="Pfam" id="PF14309">
    <property type="entry name" value="DUF4378"/>
    <property type="match status" value="1"/>
</dbReference>
<dbReference type="InterPro" id="IPR022212">
    <property type="entry name" value="DUF3741"/>
</dbReference>
<organism evidence="4 5">
    <name type="scientific">Cinchona calisaya</name>
    <dbReference type="NCBI Taxonomy" id="153742"/>
    <lineage>
        <taxon>Eukaryota</taxon>
        <taxon>Viridiplantae</taxon>
        <taxon>Streptophyta</taxon>
        <taxon>Embryophyta</taxon>
        <taxon>Tracheophyta</taxon>
        <taxon>Spermatophyta</taxon>
        <taxon>Magnoliopsida</taxon>
        <taxon>eudicotyledons</taxon>
        <taxon>Gunneridae</taxon>
        <taxon>Pentapetalae</taxon>
        <taxon>asterids</taxon>
        <taxon>lamiids</taxon>
        <taxon>Gentianales</taxon>
        <taxon>Rubiaceae</taxon>
        <taxon>Cinchonoideae</taxon>
        <taxon>Cinchoneae</taxon>
        <taxon>Cinchona</taxon>
    </lineage>
</organism>
<dbReference type="PANTHER" id="PTHR47212">
    <property type="entry name" value="ADHESIN-LIKE PROTEIN, PUTATIVE (DUF3741)-RELATED"/>
    <property type="match status" value="1"/>
</dbReference>
<keyword evidence="5" id="KW-1185">Reference proteome</keyword>
<evidence type="ECO:0000313" key="5">
    <source>
        <dbReference type="Proteomes" id="UP001630127"/>
    </source>
</evidence>
<accession>A0ABD2ZCJ5</accession>
<feature type="region of interest" description="Disordered" evidence="1">
    <location>
        <begin position="40"/>
        <end position="80"/>
    </location>
</feature>
<evidence type="ECO:0000256" key="1">
    <source>
        <dbReference type="SAM" id="MobiDB-lite"/>
    </source>
</evidence>
<dbReference type="PANTHER" id="PTHR47212:SF4">
    <property type="entry name" value="ADHESIN-LIKE PROTEIN, PUTATIVE (DUF3741)-RELATED"/>
    <property type="match status" value="1"/>
</dbReference>
<evidence type="ECO:0000259" key="3">
    <source>
        <dbReference type="Pfam" id="PF14309"/>
    </source>
</evidence>
<feature type="compositionally biased region" description="Basic and acidic residues" evidence="1">
    <location>
        <begin position="40"/>
        <end position="50"/>
    </location>
</feature>
<gene>
    <name evidence="4" type="ORF">ACH5RR_024070</name>
</gene>
<dbReference type="EMBL" id="JBJUIK010000010">
    <property type="protein sequence ID" value="KAL3517168.1"/>
    <property type="molecule type" value="Genomic_DNA"/>
</dbReference>
<feature type="compositionally biased region" description="Polar residues" evidence="1">
    <location>
        <begin position="53"/>
        <end position="70"/>
    </location>
</feature>
<proteinExistence type="predicted"/>
<protein>
    <recommendedName>
        <fullName evidence="6">DUF4378 domain-containing protein</fullName>
    </recommendedName>
</protein>
<sequence>MGKKSQRRSLQYEKDRRGCMSGLINIFDFRRGRSTRKLLPDRREGSRQDVDGGSSQTKLMLPDSNGSCQVNEDGRDSRMASVDTVVKTSVKKLMEQEIVSEQGSNKQMIDSEVDHLEHGRHTRKSRRQRKKACNIFNGINSCDLDAIKDLGPDKSCDRVGIQKTSDKIDFEIIMHLLHDHLDMLPDQASTVDKGKLTAAIKIFIDKCSSNINHSRDDGQVQQPREFLDGLDRLSLEKDFLLKLLQDPNSLLVKQIKGLEGAQLEKDLHSYSLPRSSILEDKLYHSKTDELINHKQKRNFFRRRSKSQESFPSVGSEKCQSSSQIVILKPGPAALRHNSERDNIQGERSPFFTEIKRKLKHAMRKERQGFSPDRITDFTPLEQQKRRDFEKGIGGENLVLRSPKRNHFYTERLAKPSINLKREDKIGEPNDTDPYTVKETSGYTKTEVSNIYLEAKKHLLEMLSSGDNDAELLSQQLPKSLGRILSFSEYNCSVNSSPRKATEDSSITGERTVSPCDGIEILNESTDQVVQENLKDHSSTLKYISEMKSSRTDVSLGKKVESQEASSSLPCVNTHADLEDEAHSSAGDAVVSEGATGIDETTKANHQGYEISNASEELSSYYGIGDGQNGDAAEEYHEDGVTQLLEMESFGECQISFSPSASPSQSSVIIKVEDFEGATDGTGRPSPISVLEPLFVEDDISPARTMSRRVELDIQPRKIHFEDGSCSGDQGICMRTPLEDEESAFEYVEAVLLGSGLIWDEYLIRWLSSSPILDTTLYDEVDLFSSHSWHEQKLLFDCTNEVLVEVCERYFGCFPVMSNIKQNIRPVPTRMNLIQEIWEGVEGHLLHYRSTQSLDQLIKKGMMKSRSWMDFHLDIQQIGAEMEESILDKLVEDTVSSFICDSLENVSLSTSADLEKFIILTCEV</sequence>
<feature type="domain" description="DUF3741" evidence="2">
    <location>
        <begin position="216"/>
        <end position="249"/>
    </location>
</feature>
<dbReference type="Pfam" id="PF12552">
    <property type="entry name" value="DUF3741"/>
    <property type="match status" value="1"/>
</dbReference>
<evidence type="ECO:0008006" key="6">
    <source>
        <dbReference type="Google" id="ProtNLM"/>
    </source>
</evidence>